<accession>A0ABT1G7U4</accession>
<feature type="domain" description="Thioesterase putative" evidence="1">
    <location>
        <begin position="22"/>
        <end position="162"/>
    </location>
</feature>
<evidence type="ECO:0000313" key="2">
    <source>
        <dbReference type="EMBL" id="MCP1727370.1"/>
    </source>
</evidence>
<dbReference type="RefSeq" id="WP_253447182.1">
    <property type="nucleotide sequence ID" value="NZ_JALJYF010000001.1"/>
</dbReference>
<reference evidence="2 3" key="1">
    <citation type="submission" date="2022-03" db="EMBL/GenBank/DDBJ databases">
        <title>Genomic Encyclopedia of Type Strains, Phase III (KMG-III): the genomes of soil and plant-associated and newly described type strains.</title>
        <authorList>
            <person name="Whitman W."/>
        </authorList>
    </citation>
    <scope>NUCLEOTIDE SEQUENCE [LARGE SCALE GENOMIC DNA]</scope>
    <source>
        <strain evidence="2 3">BSker1</strain>
    </source>
</reference>
<dbReference type="InterPro" id="IPR012660">
    <property type="entry name" value="YiiD_C"/>
</dbReference>
<comment type="caution">
    <text evidence="2">The sequence shown here is derived from an EMBL/GenBank/DDBJ whole genome shotgun (WGS) entry which is preliminary data.</text>
</comment>
<evidence type="ECO:0000313" key="3">
    <source>
        <dbReference type="Proteomes" id="UP001523550"/>
    </source>
</evidence>
<dbReference type="Gene3D" id="3.10.129.10">
    <property type="entry name" value="Hotdog Thioesterase"/>
    <property type="match status" value="1"/>
</dbReference>
<organism evidence="2 3">
    <name type="scientific">Natronospira proteinivora</name>
    <dbReference type="NCBI Taxonomy" id="1807133"/>
    <lineage>
        <taxon>Bacteria</taxon>
        <taxon>Pseudomonadati</taxon>
        <taxon>Pseudomonadota</taxon>
        <taxon>Gammaproteobacteria</taxon>
        <taxon>Natronospirales</taxon>
        <taxon>Natronospiraceae</taxon>
        <taxon>Natronospira</taxon>
    </lineage>
</organism>
<evidence type="ECO:0000259" key="1">
    <source>
        <dbReference type="Pfam" id="PF09500"/>
    </source>
</evidence>
<dbReference type="NCBIfam" id="TIGR02447">
    <property type="entry name" value="yiiD_Cterm"/>
    <property type="match status" value="1"/>
</dbReference>
<dbReference type="EMBL" id="JALJYF010000001">
    <property type="protein sequence ID" value="MCP1727370.1"/>
    <property type="molecule type" value="Genomic_DNA"/>
</dbReference>
<proteinExistence type="predicted"/>
<protein>
    <submittedName>
        <fullName evidence="2">Thioesterase domain-containing protein</fullName>
    </submittedName>
</protein>
<gene>
    <name evidence="2" type="ORF">J2T60_001335</name>
</gene>
<dbReference type="Pfam" id="PF09500">
    <property type="entry name" value="YiiD_C"/>
    <property type="match status" value="1"/>
</dbReference>
<keyword evidence="3" id="KW-1185">Reference proteome</keyword>
<dbReference type="SUPFAM" id="SSF54637">
    <property type="entry name" value="Thioesterase/thiol ester dehydrase-isomerase"/>
    <property type="match status" value="1"/>
</dbReference>
<name>A0ABT1G7U4_9GAMM</name>
<sequence length="167" mass="18486">MSEGLVEEQDPLSRLDVADNQKALQHYLLDCIPLLQHMAVQVDSVDREAVRISAPLAPNSNHIGTAFGGSLHGLGTLAAWGFLWVMLRDQPDVSLVIRDSHMRYQNPATDRLSAICEPPNVGLLNQFLRAIQRRNKAAIDLTARVESQGQSCAEFQGTFVAIRKRSK</sequence>
<dbReference type="InterPro" id="IPR029069">
    <property type="entry name" value="HotDog_dom_sf"/>
</dbReference>
<dbReference type="Proteomes" id="UP001523550">
    <property type="component" value="Unassembled WGS sequence"/>
</dbReference>